<accession>A0A915KMR8</accession>
<protein>
    <submittedName>
        <fullName evidence="2">Uncharacterized protein</fullName>
    </submittedName>
</protein>
<proteinExistence type="predicted"/>
<organism evidence="1 2">
    <name type="scientific">Romanomermis culicivorax</name>
    <name type="common">Nematode worm</name>
    <dbReference type="NCBI Taxonomy" id="13658"/>
    <lineage>
        <taxon>Eukaryota</taxon>
        <taxon>Metazoa</taxon>
        <taxon>Ecdysozoa</taxon>
        <taxon>Nematoda</taxon>
        <taxon>Enoplea</taxon>
        <taxon>Dorylaimia</taxon>
        <taxon>Mermithida</taxon>
        <taxon>Mermithoidea</taxon>
        <taxon>Mermithidae</taxon>
        <taxon>Romanomermis</taxon>
    </lineage>
</organism>
<evidence type="ECO:0000313" key="1">
    <source>
        <dbReference type="Proteomes" id="UP000887565"/>
    </source>
</evidence>
<dbReference type="AlphaFoldDB" id="A0A915KMR8"/>
<evidence type="ECO:0000313" key="2">
    <source>
        <dbReference type="WBParaSite" id="nRc.2.0.1.t40137-RA"/>
    </source>
</evidence>
<keyword evidence="1" id="KW-1185">Reference proteome</keyword>
<reference evidence="2" key="1">
    <citation type="submission" date="2022-11" db="UniProtKB">
        <authorList>
            <consortium name="WormBaseParasite"/>
        </authorList>
    </citation>
    <scope>IDENTIFICATION</scope>
</reference>
<dbReference type="WBParaSite" id="nRc.2.0.1.t40137-RA">
    <property type="protein sequence ID" value="nRc.2.0.1.t40137-RA"/>
    <property type="gene ID" value="nRc.2.0.1.g40137"/>
</dbReference>
<dbReference type="Proteomes" id="UP000887565">
    <property type="component" value="Unplaced"/>
</dbReference>
<name>A0A915KMR8_ROMCU</name>
<sequence length="148" mass="17108">MPDDCSLSRAGSPRETAELTNDFNEALEHDKDMRKYPLLYTFYNVLKRQKRNKNCTYFYTDANIVPMHLTNLCEFGLTDRMNIIFVPSASAYPMYHKAKPMKVSRPKQSALFDEFSKRRAAPTQLSLLLLPPPPPPLSFKWKQTLSCV</sequence>